<evidence type="ECO:0000256" key="2">
    <source>
        <dbReference type="ARBA" id="ARBA00004760"/>
    </source>
</evidence>
<evidence type="ECO:0000256" key="7">
    <source>
        <dbReference type="ARBA" id="ARBA00023002"/>
    </source>
</evidence>
<dbReference type="GO" id="GO:0030148">
    <property type="term" value="P:sphingolipid biosynthetic process"/>
    <property type="evidence" value="ECO:0007669"/>
    <property type="project" value="InterPro"/>
</dbReference>
<dbReference type="AlphaFoldDB" id="A0A0B1P968"/>
<evidence type="ECO:0000256" key="9">
    <source>
        <dbReference type="ARBA" id="ARBA00026112"/>
    </source>
</evidence>
<dbReference type="EC" id="1.1.1.102" evidence="9"/>
<evidence type="ECO:0000313" key="12">
    <source>
        <dbReference type="EMBL" id="KHJ33875.1"/>
    </source>
</evidence>
<keyword evidence="8" id="KW-0443">Lipid metabolism</keyword>
<protein>
    <recommendedName>
        <fullName evidence="9">3-dehydrosphinganine reductase</fullName>
        <ecNumber evidence="9">1.1.1.102</ecNumber>
    </recommendedName>
</protein>
<comment type="function">
    <text evidence="10">Catalyzes the reduction of 3'-oxosphinganine (3-ketodihydrosphingosine/KDS) to sphinganine (dihydrosphingosine/DHS), the second step of de novo sphingolipid biosynthesis.</text>
</comment>
<dbReference type="Proteomes" id="UP000030854">
    <property type="component" value="Unassembled WGS sequence"/>
</dbReference>
<keyword evidence="4" id="KW-0256">Endoplasmic reticulum</keyword>
<dbReference type="STRING" id="52586.A0A0B1P968"/>
<dbReference type="GO" id="GO:0047560">
    <property type="term" value="F:3-dehydrosphinganine reductase activity"/>
    <property type="evidence" value="ECO:0007669"/>
    <property type="project" value="UniProtKB-EC"/>
</dbReference>
<evidence type="ECO:0000256" key="3">
    <source>
        <dbReference type="ARBA" id="ARBA00004991"/>
    </source>
</evidence>
<dbReference type="Gene3D" id="3.40.50.720">
    <property type="entry name" value="NAD(P)-binding Rossmann-like Domain"/>
    <property type="match status" value="1"/>
</dbReference>
<evidence type="ECO:0000256" key="6">
    <source>
        <dbReference type="ARBA" id="ARBA00022919"/>
    </source>
</evidence>
<dbReference type="GO" id="GO:0005789">
    <property type="term" value="C:endoplasmic reticulum membrane"/>
    <property type="evidence" value="ECO:0007669"/>
    <property type="project" value="TreeGrafter"/>
</dbReference>
<evidence type="ECO:0000256" key="4">
    <source>
        <dbReference type="ARBA" id="ARBA00022824"/>
    </source>
</evidence>
<reference evidence="12 13" key="1">
    <citation type="journal article" date="2014" name="BMC Genomics">
        <title>Adaptive genomic structural variation in the grape powdery mildew pathogen, Erysiphe necator.</title>
        <authorList>
            <person name="Jones L."/>
            <person name="Riaz S."/>
            <person name="Morales-Cruz A."/>
            <person name="Amrine K.C."/>
            <person name="McGuire B."/>
            <person name="Gubler W.D."/>
            <person name="Walker M.A."/>
            <person name="Cantu D."/>
        </authorList>
    </citation>
    <scope>NUCLEOTIDE SEQUENCE [LARGE SCALE GENOMIC DNA]</scope>
    <source>
        <strain evidence="13">c</strain>
    </source>
</reference>
<dbReference type="InterPro" id="IPR045022">
    <property type="entry name" value="KDSR-like"/>
</dbReference>
<comment type="catalytic activity">
    <reaction evidence="11">
        <text>sphinganine + NADP(+) = 3-oxosphinganine + NADPH + H(+)</text>
        <dbReference type="Rhea" id="RHEA:22640"/>
        <dbReference type="ChEBI" id="CHEBI:15378"/>
        <dbReference type="ChEBI" id="CHEBI:57783"/>
        <dbReference type="ChEBI" id="CHEBI:57817"/>
        <dbReference type="ChEBI" id="CHEBI:58299"/>
        <dbReference type="ChEBI" id="CHEBI:58349"/>
        <dbReference type="EC" id="1.1.1.102"/>
    </reaction>
    <physiologicalReaction direction="right-to-left" evidence="11">
        <dbReference type="Rhea" id="RHEA:22642"/>
    </physiologicalReaction>
</comment>
<dbReference type="CDD" id="cd08939">
    <property type="entry name" value="KDSR-like_SDR_c"/>
    <property type="match status" value="1"/>
</dbReference>
<evidence type="ECO:0000256" key="11">
    <source>
        <dbReference type="ARBA" id="ARBA00048930"/>
    </source>
</evidence>
<dbReference type="GO" id="GO:0006666">
    <property type="term" value="P:3-keto-sphinganine metabolic process"/>
    <property type="evidence" value="ECO:0007669"/>
    <property type="project" value="InterPro"/>
</dbReference>
<comment type="subcellular location">
    <subcellularLocation>
        <location evidence="1">Endoplasmic reticulum</location>
    </subcellularLocation>
</comment>
<organism evidence="12 13">
    <name type="scientific">Uncinula necator</name>
    <name type="common">Grape powdery mildew</name>
    <dbReference type="NCBI Taxonomy" id="52586"/>
    <lineage>
        <taxon>Eukaryota</taxon>
        <taxon>Fungi</taxon>
        <taxon>Dikarya</taxon>
        <taxon>Ascomycota</taxon>
        <taxon>Pezizomycotina</taxon>
        <taxon>Leotiomycetes</taxon>
        <taxon>Erysiphales</taxon>
        <taxon>Erysiphaceae</taxon>
        <taxon>Erysiphe</taxon>
    </lineage>
</organism>
<keyword evidence="5" id="KW-0521">NADP</keyword>
<evidence type="ECO:0000256" key="8">
    <source>
        <dbReference type="ARBA" id="ARBA00023098"/>
    </source>
</evidence>
<dbReference type="PRINTS" id="PR00081">
    <property type="entry name" value="GDHRDH"/>
</dbReference>
<name>A0A0B1P968_UNCNE</name>
<dbReference type="OMA" id="ICGVFEE"/>
<comment type="caution">
    <text evidence="12">The sequence shown here is derived from an EMBL/GenBank/DDBJ whole genome shotgun (WGS) entry which is preliminary data.</text>
</comment>
<dbReference type="SUPFAM" id="SSF51735">
    <property type="entry name" value="NAD(P)-binding Rossmann-fold domains"/>
    <property type="match status" value="1"/>
</dbReference>
<comment type="pathway">
    <text evidence="2">Lipid metabolism; sphingolipid metabolism.</text>
</comment>
<keyword evidence="6" id="KW-0746">Sphingolipid metabolism</keyword>
<keyword evidence="7" id="KW-0560">Oxidoreductase</keyword>
<dbReference type="EMBL" id="JNVN01001173">
    <property type="protein sequence ID" value="KHJ33875.1"/>
    <property type="molecule type" value="Genomic_DNA"/>
</dbReference>
<evidence type="ECO:0000256" key="1">
    <source>
        <dbReference type="ARBA" id="ARBA00004240"/>
    </source>
</evidence>
<keyword evidence="13" id="KW-1185">Reference proteome</keyword>
<accession>A0A0B1P968</accession>
<evidence type="ECO:0000256" key="10">
    <source>
        <dbReference type="ARBA" id="ARBA00044737"/>
    </source>
</evidence>
<evidence type="ECO:0000313" key="13">
    <source>
        <dbReference type="Proteomes" id="UP000030854"/>
    </source>
</evidence>
<evidence type="ECO:0000256" key="5">
    <source>
        <dbReference type="ARBA" id="ARBA00022857"/>
    </source>
</evidence>
<proteinExistence type="predicted"/>
<gene>
    <name evidence="12" type="ORF">EV44_g2828</name>
</gene>
<comment type="pathway">
    <text evidence="3">Sphingolipid metabolism.</text>
</comment>
<dbReference type="PANTHER" id="PTHR43550:SF3">
    <property type="entry name" value="3-KETODIHYDROSPHINGOSINE REDUCTASE"/>
    <property type="match status" value="1"/>
</dbReference>
<dbReference type="PANTHER" id="PTHR43550">
    <property type="entry name" value="3-KETODIHYDROSPHINGOSINE REDUCTASE"/>
    <property type="match status" value="1"/>
</dbReference>
<dbReference type="InterPro" id="IPR036291">
    <property type="entry name" value="NAD(P)-bd_dom_sf"/>
</dbReference>
<dbReference type="HOGENOM" id="CLU_010194_3_0_1"/>
<sequence length="295" mass="33043">MGLSVAKQLAKKGANLFIVARNVEKLERAIEQIKIVAISNTQNFQYFCADVSRAGVALEVVKEAYRWNNDQLLDIVWCIAGSAHPGFFIDVPIQEMRYQMDINFWSCVEMAQAILPQWLSTAAIEKKKTRHLIFTSSVVAFFPVVGYASYAPSKAAIKSLSDTLAQELILYTDEVKVHTVFPGTIQSPGLDRENESKPKITHILEESDPIQTPDIVAAKAITGLEKGEYLVTVGWLGDAMRGCAWGGSRRNNWVGDTIVTWITSLVWPFIYNDLNGKVRRYRKSNGHPSTYKNVK</sequence>
<dbReference type="Pfam" id="PF00106">
    <property type="entry name" value="adh_short"/>
    <property type="match status" value="1"/>
</dbReference>
<dbReference type="InterPro" id="IPR002347">
    <property type="entry name" value="SDR_fam"/>
</dbReference>